<evidence type="ECO:0000313" key="7">
    <source>
        <dbReference type="EMBL" id="KAH7024396.1"/>
    </source>
</evidence>
<evidence type="ECO:0000256" key="5">
    <source>
        <dbReference type="SAM" id="MobiDB-lite"/>
    </source>
</evidence>
<comment type="caution">
    <text evidence="7">The sequence shown here is derived from an EMBL/GenBank/DDBJ whole genome shotgun (WGS) entry which is preliminary data.</text>
</comment>
<keyword evidence="2" id="KW-0805">Transcription regulation</keyword>
<sequence>MALATDSTQRPQPRQSAHGWSGGSFTPCCDTLGDTSWAALISNVGHVQAPSPPTDGCFAMGLGSETPGVPFQQPYYDMAPFDTLVPLWLSTTALDDAAPTTTSRPSPPSTGPATFPDSTASPLTQTIPEETTLEPSSPSAPGWTTHHELDQQHGEISQVSGPEREHSAGSTCDTVSTDATASSAAQSERSCTTAAAAAARTAARVGRRNKKRRVREKNRTAAAKYRSKTKGEVAELEETEQQLAQKNCILSAHVEYLRYEILALKTEILRHGACESRLIRGYIMERARQLGLD</sequence>
<dbReference type="Proteomes" id="UP000756346">
    <property type="component" value="Unassembled WGS sequence"/>
</dbReference>
<dbReference type="GO" id="GO:0003700">
    <property type="term" value="F:DNA-binding transcription factor activity"/>
    <property type="evidence" value="ECO:0007669"/>
    <property type="project" value="InterPro"/>
</dbReference>
<feature type="compositionally biased region" description="Low complexity" evidence="5">
    <location>
        <begin position="170"/>
        <end position="185"/>
    </location>
</feature>
<organism evidence="7 8">
    <name type="scientific">Microdochium trichocladiopsis</name>
    <dbReference type="NCBI Taxonomy" id="1682393"/>
    <lineage>
        <taxon>Eukaryota</taxon>
        <taxon>Fungi</taxon>
        <taxon>Dikarya</taxon>
        <taxon>Ascomycota</taxon>
        <taxon>Pezizomycotina</taxon>
        <taxon>Sordariomycetes</taxon>
        <taxon>Xylariomycetidae</taxon>
        <taxon>Xylariales</taxon>
        <taxon>Microdochiaceae</taxon>
        <taxon>Microdochium</taxon>
    </lineage>
</organism>
<dbReference type="OrthoDB" id="295274at2759"/>
<accession>A0A9P8Y036</accession>
<gene>
    <name evidence="7" type="ORF">B0I36DRAFT_366345</name>
</gene>
<dbReference type="SUPFAM" id="SSF57959">
    <property type="entry name" value="Leucine zipper domain"/>
    <property type="match status" value="1"/>
</dbReference>
<comment type="subcellular location">
    <subcellularLocation>
        <location evidence="1">Nucleus</location>
    </subcellularLocation>
</comment>
<protein>
    <recommendedName>
        <fullName evidence="6">BZIP domain-containing protein</fullName>
    </recommendedName>
</protein>
<feature type="compositionally biased region" description="Polar residues" evidence="5">
    <location>
        <begin position="1"/>
        <end position="15"/>
    </location>
</feature>
<evidence type="ECO:0000256" key="2">
    <source>
        <dbReference type="ARBA" id="ARBA00023015"/>
    </source>
</evidence>
<keyword evidence="4" id="KW-0539">Nucleus</keyword>
<dbReference type="GeneID" id="70188827"/>
<dbReference type="SMART" id="SM00338">
    <property type="entry name" value="BRLZ"/>
    <property type="match status" value="1"/>
</dbReference>
<dbReference type="RefSeq" id="XP_046007944.1">
    <property type="nucleotide sequence ID" value="XM_046159281.1"/>
</dbReference>
<feature type="region of interest" description="Disordered" evidence="5">
    <location>
        <begin position="96"/>
        <end position="123"/>
    </location>
</feature>
<dbReference type="GO" id="GO:0005634">
    <property type="term" value="C:nucleus"/>
    <property type="evidence" value="ECO:0007669"/>
    <property type="project" value="UniProtKB-SubCell"/>
</dbReference>
<keyword evidence="8" id="KW-1185">Reference proteome</keyword>
<feature type="region of interest" description="Disordered" evidence="5">
    <location>
        <begin position="152"/>
        <end position="188"/>
    </location>
</feature>
<dbReference type="Gene3D" id="1.20.5.170">
    <property type="match status" value="1"/>
</dbReference>
<dbReference type="InterPro" id="IPR046347">
    <property type="entry name" value="bZIP_sf"/>
</dbReference>
<feature type="domain" description="BZIP" evidence="6">
    <location>
        <begin position="208"/>
        <end position="271"/>
    </location>
</feature>
<feature type="region of interest" description="Disordered" evidence="5">
    <location>
        <begin position="1"/>
        <end position="23"/>
    </location>
</feature>
<evidence type="ECO:0000313" key="8">
    <source>
        <dbReference type="Proteomes" id="UP000756346"/>
    </source>
</evidence>
<evidence type="ECO:0000256" key="1">
    <source>
        <dbReference type="ARBA" id="ARBA00004123"/>
    </source>
</evidence>
<dbReference type="InterPro" id="IPR051027">
    <property type="entry name" value="bZIP_transcription_factors"/>
</dbReference>
<dbReference type="PANTHER" id="PTHR19304">
    <property type="entry name" value="CYCLIC-AMP RESPONSE ELEMENT BINDING PROTEIN"/>
    <property type="match status" value="1"/>
</dbReference>
<keyword evidence="3" id="KW-0804">Transcription</keyword>
<evidence type="ECO:0000259" key="6">
    <source>
        <dbReference type="PROSITE" id="PS50217"/>
    </source>
</evidence>
<dbReference type="EMBL" id="JAGTJQ010000009">
    <property type="protein sequence ID" value="KAH7024396.1"/>
    <property type="molecule type" value="Genomic_DNA"/>
</dbReference>
<proteinExistence type="predicted"/>
<dbReference type="InterPro" id="IPR004827">
    <property type="entry name" value="bZIP"/>
</dbReference>
<evidence type="ECO:0000256" key="4">
    <source>
        <dbReference type="ARBA" id="ARBA00023242"/>
    </source>
</evidence>
<reference evidence="7" key="1">
    <citation type="journal article" date="2021" name="Nat. Commun.">
        <title>Genetic determinants of endophytism in the Arabidopsis root mycobiome.</title>
        <authorList>
            <person name="Mesny F."/>
            <person name="Miyauchi S."/>
            <person name="Thiergart T."/>
            <person name="Pickel B."/>
            <person name="Atanasova L."/>
            <person name="Karlsson M."/>
            <person name="Huettel B."/>
            <person name="Barry K.W."/>
            <person name="Haridas S."/>
            <person name="Chen C."/>
            <person name="Bauer D."/>
            <person name="Andreopoulos W."/>
            <person name="Pangilinan J."/>
            <person name="LaButti K."/>
            <person name="Riley R."/>
            <person name="Lipzen A."/>
            <person name="Clum A."/>
            <person name="Drula E."/>
            <person name="Henrissat B."/>
            <person name="Kohler A."/>
            <person name="Grigoriev I.V."/>
            <person name="Martin F.M."/>
            <person name="Hacquard S."/>
        </authorList>
    </citation>
    <scope>NUCLEOTIDE SEQUENCE</scope>
    <source>
        <strain evidence="7">MPI-CAGE-CH-0230</strain>
    </source>
</reference>
<name>A0A9P8Y036_9PEZI</name>
<dbReference type="PROSITE" id="PS50217">
    <property type="entry name" value="BZIP"/>
    <property type="match status" value="1"/>
</dbReference>
<dbReference type="AlphaFoldDB" id="A0A9P8Y036"/>
<dbReference type="CDD" id="cd14687">
    <property type="entry name" value="bZIP_ATF2"/>
    <property type="match status" value="1"/>
</dbReference>
<dbReference type="Pfam" id="PF00170">
    <property type="entry name" value="bZIP_1"/>
    <property type="match status" value="1"/>
</dbReference>
<evidence type="ECO:0000256" key="3">
    <source>
        <dbReference type="ARBA" id="ARBA00023163"/>
    </source>
</evidence>